<evidence type="ECO:0000259" key="4">
    <source>
        <dbReference type="SMART" id="SM00543"/>
    </source>
</evidence>
<dbReference type="AlphaFoldDB" id="A0A1Y2FE58"/>
<feature type="compositionally biased region" description="Acidic residues" evidence="3">
    <location>
        <begin position="356"/>
        <end position="374"/>
    </location>
</feature>
<feature type="region of interest" description="Disordered" evidence="3">
    <location>
        <begin position="983"/>
        <end position="1014"/>
    </location>
</feature>
<protein>
    <submittedName>
        <fullName evidence="5">Armadillo-type protein</fullName>
    </submittedName>
</protein>
<dbReference type="SUPFAM" id="SSF48371">
    <property type="entry name" value="ARM repeat"/>
    <property type="match status" value="2"/>
</dbReference>
<accession>A0A1Y2FE58</accession>
<dbReference type="Gene3D" id="1.25.40.180">
    <property type="match status" value="3"/>
</dbReference>
<name>A0A1Y2FE58_PROLT</name>
<dbReference type="GO" id="GO:0005737">
    <property type="term" value="C:cytoplasm"/>
    <property type="evidence" value="ECO:0007669"/>
    <property type="project" value="UniProtKB-SubCell"/>
</dbReference>
<gene>
    <name evidence="5" type="ORF">BCR37DRAFT_347606</name>
</gene>
<comment type="caution">
    <text evidence="5">The sequence shown here is derived from an EMBL/GenBank/DDBJ whole genome shotgun (WGS) entry which is preliminary data.</text>
</comment>
<dbReference type="GO" id="GO:0035145">
    <property type="term" value="C:exon-exon junction complex"/>
    <property type="evidence" value="ECO:0007669"/>
    <property type="project" value="TreeGrafter"/>
</dbReference>
<dbReference type="Pfam" id="PF02854">
    <property type="entry name" value="MIF4G"/>
    <property type="match status" value="2"/>
</dbReference>
<keyword evidence="2" id="KW-0963">Cytoplasm</keyword>
<dbReference type="Pfam" id="PF04050">
    <property type="entry name" value="Upf2"/>
    <property type="match status" value="1"/>
</dbReference>
<dbReference type="OMA" id="DFQHHQI"/>
<feature type="domain" description="MIF4G" evidence="4">
    <location>
        <begin position="383"/>
        <end position="571"/>
    </location>
</feature>
<dbReference type="Proteomes" id="UP000193685">
    <property type="component" value="Unassembled WGS sequence"/>
</dbReference>
<organism evidence="5 6">
    <name type="scientific">Protomyces lactucae-debilis</name>
    <dbReference type="NCBI Taxonomy" id="2754530"/>
    <lineage>
        <taxon>Eukaryota</taxon>
        <taxon>Fungi</taxon>
        <taxon>Dikarya</taxon>
        <taxon>Ascomycota</taxon>
        <taxon>Taphrinomycotina</taxon>
        <taxon>Taphrinomycetes</taxon>
        <taxon>Taphrinales</taxon>
        <taxon>Protomycetaceae</taxon>
        <taxon>Protomyces</taxon>
    </lineage>
</organism>
<comment type="subcellular location">
    <subcellularLocation>
        <location evidence="1">Cytoplasm</location>
    </subcellularLocation>
</comment>
<evidence type="ECO:0000256" key="3">
    <source>
        <dbReference type="SAM" id="MobiDB-lite"/>
    </source>
</evidence>
<reference evidence="5 6" key="1">
    <citation type="submission" date="2016-07" db="EMBL/GenBank/DDBJ databases">
        <title>Pervasive Adenine N6-methylation of Active Genes in Fungi.</title>
        <authorList>
            <consortium name="DOE Joint Genome Institute"/>
            <person name="Mondo S.J."/>
            <person name="Dannebaum R.O."/>
            <person name="Kuo R.C."/>
            <person name="Labutti K."/>
            <person name="Haridas S."/>
            <person name="Kuo A."/>
            <person name="Salamov A."/>
            <person name="Ahrendt S.R."/>
            <person name="Lipzen A."/>
            <person name="Sullivan W."/>
            <person name="Andreopoulos W.B."/>
            <person name="Clum A."/>
            <person name="Lindquist E."/>
            <person name="Daum C."/>
            <person name="Ramamoorthy G.K."/>
            <person name="Gryganskyi A."/>
            <person name="Culley D."/>
            <person name="Magnuson J.K."/>
            <person name="James T.Y."/>
            <person name="O'Malley M.A."/>
            <person name="Stajich J.E."/>
            <person name="Spatafora J.W."/>
            <person name="Visel A."/>
            <person name="Grigoriev I.V."/>
        </authorList>
    </citation>
    <scope>NUCLEOTIDE SEQUENCE [LARGE SCALE GENOMIC DNA]</scope>
    <source>
        <strain evidence="5 6">12-1054</strain>
    </source>
</reference>
<dbReference type="GO" id="GO:0000184">
    <property type="term" value="P:nuclear-transcribed mRNA catabolic process, nonsense-mediated decay"/>
    <property type="evidence" value="ECO:0007669"/>
    <property type="project" value="InterPro"/>
</dbReference>
<sequence length="1014" mass="115388">MTLEVSASLDSSLKKNTAFIKRSRMALNAENVPIFAKDVVTLSLEKYMSEVVSAFAEGLAKVKTADVSAAVETVELLHRRFSRPFTIQLAFQLVRGLAPPPQSYLNSLSAEQREKEESTRVTRQRTLLRVVTELWLVGVFRTIQDALDGANAEPRKRKMDEPLPLFCLRELLANDKDFVNLSIVVSFVKAFGHLTQSDVSEEIILSHDTASMCTILLKYFELLKSHTLARHDRLIREAARIQEHVIAQGQASSRREQALLEQQRIQEKQVAGAQTLAEVLHQDFPTLQTLEEQLAEEASMIRGFGVDRRGDEGDDYLGLWEDDDQRRFYRELVDLKEVVPGDLLNDDKEPRKDVEPEKEDFDDMDPIEEEEDEPQPATIGAKLDTLLLRLPELNNRELIDQACIDFSFLNTKASRNRLVKMLLQVSKTRTDILSYYARLVATLSKHLPSIAQKMVESLHRDLRRYVNGKGLNKDYPLRAINALFLAELIKFDLVSAPVTFHCLKLLVENFSKTDIEVLASMLENCGRYLLRSDATHTRMAAFLEVLHRKSKNASGVERSLIDNAFYYVNPPEREVIPVKQREPMERYIRQLVYVDLSRRTYEMVTKQIRKLPWQGDGPGWLQNIFVKVWKVKYSAIPLLAIVLGGLAKYHPGFTTHVIDAVLEEMRVGLEENNFRHHQKRIALAKYLGELYNHRLVDGQVVMEQLQLLLTLGHGPRPLPVECAIDPRNDHFRVRLACILLDTCASAFQRPPLLAKRNLSLALLQSYIFCKAPLPLEIEFGVLDTFAAVDKNWHMAETLEEANAKLDEAAKAAAMIVDVEDSSDESETSPQAHFQSDDEEEIQNLQLDEDDGEQVVLLQKRKEQDDLDKEAEADFAREFSKMMTESIDARKHETRRPLEVAMPMRRIQPMQETPTSGQVQFSFLSRKGKTRDLQLPADNKLVLSAQASRKAELAEQATIKQLVISYEDNYTEDDEAAGVLQTPLRAGQKSVRGAKTHASRRTSKLGDHLHQLESV</sequence>
<keyword evidence="6" id="KW-1185">Reference proteome</keyword>
<dbReference type="STRING" id="56484.A0A1Y2FE58"/>
<dbReference type="InterPro" id="IPR007193">
    <property type="entry name" value="Upf2/Nmd2_C"/>
</dbReference>
<dbReference type="OrthoDB" id="27832at2759"/>
<feature type="compositionally biased region" description="Acidic residues" evidence="3">
    <location>
        <begin position="817"/>
        <end position="826"/>
    </location>
</feature>
<dbReference type="InterPro" id="IPR016024">
    <property type="entry name" value="ARM-type_fold"/>
</dbReference>
<dbReference type="PANTHER" id="PTHR12839:SF7">
    <property type="entry name" value="REGULATOR OF NONSENSE TRANSCRIPTS 2"/>
    <property type="match status" value="1"/>
</dbReference>
<feature type="compositionally biased region" description="Basic and acidic residues" evidence="3">
    <location>
        <begin position="344"/>
        <end position="355"/>
    </location>
</feature>
<dbReference type="InterPro" id="IPR003890">
    <property type="entry name" value="MIF4G-like_typ-3"/>
</dbReference>
<evidence type="ECO:0000256" key="1">
    <source>
        <dbReference type="ARBA" id="ARBA00004496"/>
    </source>
</evidence>
<dbReference type="SMART" id="SM00543">
    <property type="entry name" value="MIF4G"/>
    <property type="match status" value="2"/>
</dbReference>
<dbReference type="InterPro" id="IPR039762">
    <property type="entry name" value="Nmd2/UPF2"/>
</dbReference>
<dbReference type="EMBL" id="MCFI01000010">
    <property type="protein sequence ID" value="ORY81907.1"/>
    <property type="molecule type" value="Genomic_DNA"/>
</dbReference>
<evidence type="ECO:0000313" key="6">
    <source>
        <dbReference type="Proteomes" id="UP000193685"/>
    </source>
</evidence>
<dbReference type="GO" id="GO:0003723">
    <property type="term" value="F:RNA binding"/>
    <property type="evidence" value="ECO:0007669"/>
    <property type="project" value="InterPro"/>
</dbReference>
<feature type="compositionally biased region" description="Basic and acidic residues" evidence="3">
    <location>
        <begin position="1003"/>
        <end position="1014"/>
    </location>
</feature>
<feature type="compositionally biased region" description="Basic residues" evidence="3">
    <location>
        <begin position="991"/>
        <end position="1002"/>
    </location>
</feature>
<dbReference type="PANTHER" id="PTHR12839">
    <property type="entry name" value="NONSENSE-MEDIATED MRNA DECAY PROTEIN 2 UP-FRAMESHIFT SUPPRESSOR 2"/>
    <property type="match status" value="1"/>
</dbReference>
<dbReference type="RefSeq" id="XP_040725041.1">
    <property type="nucleotide sequence ID" value="XM_040867779.1"/>
</dbReference>
<evidence type="ECO:0000256" key="2">
    <source>
        <dbReference type="ARBA" id="ARBA00022490"/>
    </source>
</evidence>
<feature type="domain" description="MIF4G" evidence="4">
    <location>
        <begin position="586"/>
        <end position="791"/>
    </location>
</feature>
<feature type="region of interest" description="Disordered" evidence="3">
    <location>
        <begin position="817"/>
        <end position="839"/>
    </location>
</feature>
<feature type="region of interest" description="Disordered" evidence="3">
    <location>
        <begin position="344"/>
        <end position="378"/>
    </location>
</feature>
<dbReference type="GeneID" id="63784378"/>
<proteinExistence type="predicted"/>
<evidence type="ECO:0000313" key="5">
    <source>
        <dbReference type="EMBL" id="ORY81907.1"/>
    </source>
</evidence>